<dbReference type="Proteomes" id="UP000618926">
    <property type="component" value="Unassembled WGS sequence"/>
</dbReference>
<keyword evidence="3" id="KW-0808">Transferase</keyword>
<dbReference type="Pfam" id="PF08241">
    <property type="entry name" value="Methyltransf_11"/>
    <property type="match status" value="1"/>
</dbReference>
<organism evidence="5 6">
    <name type="scientific">Geobacter anodireducens</name>
    <dbReference type="NCBI Taxonomy" id="1340425"/>
    <lineage>
        <taxon>Bacteria</taxon>
        <taxon>Pseudomonadati</taxon>
        <taxon>Thermodesulfobacteriota</taxon>
        <taxon>Desulfuromonadia</taxon>
        <taxon>Geobacterales</taxon>
        <taxon>Geobacteraceae</taxon>
        <taxon>Geobacter</taxon>
    </lineage>
</organism>
<dbReference type="GO" id="GO:0032259">
    <property type="term" value="P:methylation"/>
    <property type="evidence" value="ECO:0007669"/>
    <property type="project" value="UniProtKB-KW"/>
</dbReference>
<comment type="caution">
    <text evidence="5">The sequence shown here is derived from an EMBL/GenBank/DDBJ whole genome shotgun (WGS) entry which is preliminary data.</text>
</comment>
<evidence type="ECO:0000256" key="2">
    <source>
        <dbReference type="ARBA" id="ARBA00022603"/>
    </source>
</evidence>
<feature type="domain" description="Methyltransferase type 11" evidence="4">
    <location>
        <begin position="42"/>
        <end position="130"/>
    </location>
</feature>
<evidence type="ECO:0000256" key="3">
    <source>
        <dbReference type="ARBA" id="ARBA00022679"/>
    </source>
</evidence>
<dbReference type="CDD" id="cd02440">
    <property type="entry name" value="AdoMet_MTases"/>
    <property type="match status" value="1"/>
</dbReference>
<evidence type="ECO:0000259" key="4">
    <source>
        <dbReference type="Pfam" id="PF08241"/>
    </source>
</evidence>
<dbReference type="SUPFAM" id="SSF53335">
    <property type="entry name" value="S-adenosyl-L-methionine-dependent methyltransferases"/>
    <property type="match status" value="1"/>
</dbReference>
<dbReference type="RefSeq" id="WP_066357884.1">
    <property type="nucleotide sequence ID" value="NZ_JADBFD010000011.1"/>
</dbReference>
<protein>
    <submittedName>
        <fullName evidence="5">Class I SAM-dependent methyltransferase</fullName>
    </submittedName>
</protein>
<dbReference type="Gene3D" id="3.40.50.150">
    <property type="entry name" value="Vaccinia Virus protein VP39"/>
    <property type="match status" value="1"/>
</dbReference>
<dbReference type="EMBL" id="JADBFD010000011">
    <property type="protein sequence ID" value="MBE2888196.1"/>
    <property type="molecule type" value="Genomic_DNA"/>
</dbReference>
<keyword evidence="6" id="KW-1185">Reference proteome</keyword>
<comment type="similarity">
    <text evidence="1">Belongs to the methyltransferase superfamily.</text>
</comment>
<dbReference type="InterPro" id="IPR029063">
    <property type="entry name" value="SAM-dependent_MTases_sf"/>
</dbReference>
<sequence length="250" mass="28054">MAEGFKDYFSDTSDAYRTYRPDYPDGLFEWLAGLPPRRDAALDCGCGTGQASVALARYFPRVHAVDPSADQIANAISHEGVVYRVAPAEQTGLPGASVDLVVAAQALHWFDFDRFYPEVRRVGRPGSVFAAFSYGLLSIDADLDRIIGRFYHEVIGPYWPPERTHVDNGYRAIPFPFPEIAAPPFAMEARWELEHLIGYLETWSAVREYRRRRGVDPLAALARKVRNAWGAPEVTRTIAWPLVLRVGRIG</sequence>
<evidence type="ECO:0000313" key="6">
    <source>
        <dbReference type="Proteomes" id="UP000618926"/>
    </source>
</evidence>
<dbReference type="PANTHER" id="PTHR44942">
    <property type="entry name" value="METHYLTRANSF_11 DOMAIN-CONTAINING PROTEIN"/>
    <property type="match status" value="1"/>
</dbReference>
<evidence type="ECO:0000313" key="5">
    <source>
        <dbReference type="EMBL" id="MBE2888196.1"/>
    </source>
</evidence>
<keyword evidence="2 5" id="KW-0489">Methyltransferase</keyword>
<accession>A0ABR9NVA3</accession>
<reference evidence="5 6" key="1">
    <citation type="submission" date="2020-10" db="EMBL/GenBank/DDBJ databases">
        <title>Investigation of anaerobic biodegradation of phenanthrene by a sulfate-dependent Geobacter anodireducens strain PheS2.</title>
        <authorList>
            <person name="Zhang Z."/>
        </authorList>
    </citation>
    <scope>NUCLEOTIDE SEQUENCE [LARGE SCALE GENOMIC DNA]</scope>
    <source>
        <strain evidence="5 6">PheS2</strain>
    </source>
</reference>
<proteinExistence type="inferred from homology"/>
<evidence type="ECO:0000256" key="1">
    <source>
        <dbReference type="ARBA" id="ARBA00008361"/>
    </source>
</evidence>
<dbReference type="InterPro" id="IPR051052">
    <property type="entry name" value="Diverse_substrate_MTase"/>
</dbReference>
<dbReference type="InterPro" id="IPR013216">
    <property type="entry name" value="Methyltransf_11"/>
</dbReference>
<dbReference type="GO" id="GO:0008168">
    <property type="term" value="F:methyltransferase activity"/>
    <property type="evidence" value="ECO:0007669"/>
    <property type="project" value="UniProtKB-KW"/>
</dbReference>
<dbReference type="PANTHER" id="PTHR44942:SF4">
    <property type="entry name" value="METHYLTRANSFERASE TYPE 11 DOMAIN-CONTAINING PROTEIN"/>
    <property type="match status" value="1"/>
</dbReference>
<name>A0ABR9NVA3_9BACT</name>
<gene>
    <name evidence="5" type="ORF">IIE05_09465</name>
</gene>